<dbReference type="InterPro" id="IPR036770">
    <property type="entry name" value="Ankyrin_rpt-contain_sf"/>
</dbReference>
<feature type="repeat" description="ANK" evidence="3">
    <location>
        <begin position="424"/>
        <end position="456"/>
    </location>
</feature>
<dbReference type="Proteomes" id="UP000762676">
    <property type="component" value="Unassembled WGS sequence"/>
</dbReference>
<dbReference type="Pfam" id="PF12796">
    <property type="entry name" value="Ank_2"/>
    <property type="match status" value="4"/>
</dbReference>
<feature type="region of interest" description="Disordered" evidence="4">
    <location>
        <begin position="1"/>
        <end position="28"/>
    </location>
</feature>
<keyword evidence="1" id="KW-0677">Repeat</keyword>
<evidence type="ECO:0000256" key="2">
    <source>
        <dbReference type="ARBA" id="ARBA00023043"/>
    </source>
</evidence>
<feature type="repeat" description="ANK" evidence="3">
    <location>
        <begin position="144"/>
        <end position="170"/>
    </location>
</feature>
<reference evidence="5 6" key="1">
    <citation type="journal article" date="2021" name="Elife">
        <title>Chloroplast acquisition without the gene transfer in kleptoplastic sea slugs, Plakobranchus ocellatus.</title>
        <authorList>
            <person name="Maeda T."/>
            <person name="Takahashi S."/>
            <person name="Yoshida T."/>
            <person name="Shimamura S."/>
            <person name="Takaki Y."/>
            <person name="Nagai Y."/>
            <person name="Toyoda A."/>
            <person name="Suzuki Y."/>
            <person name="Arimoto A."/>
            <person name="Ishii H."/>
            <person name="Satoh N."/>
            <person name="Nishiyama T."/>
            <person name="Hasebe M."/>
            <person name="Maruyama T."/>
            <person name="Minagawa J."/>
            <person name="Obokata J."/>
            <person name="Shigenobu S."/>
        </authorList>
    </citation>
    <scope>NUCLEOTIDE SEQUENCE [LARGE SCALE GENOMIC DNA]</scope>
</reference>
<dbReference type="PANTHER" id="PTHR24198">
    <property type="entry name" value="ANKYRIN REPEAT AND PROTEIN KINASE DOMAIN-CONTAINING PROTEIN"/>
    <property type="match status" value="1"/>
</dbReference>
<dbReference type="SUPFAM" id="SSF48403">
    <property type="entry name" value="Ankyrin repeat"/>
    <property type="match status" value="2"/>
</dbReference>
<sequence>MESIQIQSQAGHPSPSATQESQEETQRLLPKATTGATLFQSLQEYRVSRAAEVRAQILEQISNTSDINYQGEHGQTILCLAVNLQDEEFIKACMERRANPNKANQFGKNAIQQAAALADTTILTSVLSGSHKSQKPKLKATDKHHLTPLHQAVLSKNLRAMEILLEHGAEPAPKIKGCSVSAMHMAATSYPEGFEFMLGKVGWLKTKNAHGMTMLHGACVAAQSGIVESILKAPNISLSKELNRQDSFGRSPAHLAVMSNSTDMLNKLADHEETRFDLTDKSGQTPLHRAVDQETVNPDMVTRLLEKEAGIHKRDKSGQSALHKAAAKGHANIVTMLLNKGLSPEQEDKQGYSALHLAIMAGHKDVVTLFANAEGFDANKPDSKGKLPLHHAIHPMKDMQEERYMGTIRVLLNKGADPDAPNADGKTPLVRTCRLGQQQAVTLLLNHKADRQKLDDNGHTPLMHACEKQNIECIKALYSRSTYAEVMNQPNKSGFRPLVAACLSSKKPLDVVDTLLRNYANPNESNIIKSEIKRSKDLTPLAAACISVKLQQREETVDKLLYNNADPNKPVESFQGMTPLHLAAKNGQTEIVRKMLSYGGDKNKTDNKGFTPGQLAIIRGHYQTAELLK</sequence>
<evidence type="ECO:0000256" key="4">
    <source>
        <dbReference type="SAM" id="MobiDB-lite"/>
    </source>
</evidence>
<dbReference type="EMBL" id="BMAT01006509">
    <property type="protein sequence ID" value="GFS14162.1"/>
    <property type="molecule type" value="Genomic_DNA"/>
</dbReference>
<evidence type="ECO:0000313" key="6">
    <source>
        <dbReference type="Proteomes" id="UP000762676"/>
    </source>
</evidence>
<dbReference type="PRINTS" id="PR01415">
    <property type="entry name" value="ANKYRIN"/>
</dbReference>
<keyword evidence="2 3" id="KW-0040">ANK repeat</keyword>
<dbReference type="InterPro" id="IPR002110">
    <property type="entry name" value="Ankyrin_rpt"/>
</dbReference>
<dbReference type="SMART" id="SM00248">
    <property type="entry name" value="ANK"/>
    <property type="match status" value="13"/>
</dbReference>
<feature type="repeat" description="ANK" evidence="3">
    <location>
        <begin position="575"/>
        <end position="607"/>
    </location>
</feature>
<organism evidence="5 6">
    <name type="scientific">Elysia marginata</name>
    <dbReference type="NCBI Taxonomy" id="1093978"/>
    <lineage>
        <taxon>Eukaryota</taxon>
        <taxon>Metazoa</taxon>
        <taxon>Spiralia</taxon>
        <taxon>Lophotrochozoa</taxon>
        <taxon>Mollusca</taxon>
        <taxon>Gastropoda</taxon>
        <taxon>Heterobranchia</taxon>
        <taxon>Euthyneura</taxon>
        <taxon>Panpulmonata</taxon>
        <taxon>Sacoglossa</taxon>
        <taxon>Placobranchoidea</taxon>
        <taxon>Plakobranchidae</taxon>
        <taxon>Elysia</taxon>
    </lineage>
</organism>
<proteinExistence type="predicted"/>
<feature type="repeat" description="ANK" evidence="3">
    <location>
        <begin position="317"/>
        <end position="349"/>
    </location>
</feature>
<feature type="repeat" description="ANK" evidence="3">
    <location>
        <begin position="282"/>
        <end position="316"/>
    </location>
</feature>
<evidence type="ECO:0000313" key="5">
    <source>
        <dbReference type="EMBL" id="GFS14162.1"/>
    </source>
</evidence>
<dbReference type="PROSITE" id="PS50297">
    <property type="entry name" value="ANK_REP_REGION"/>
    <property type="match status" value="4"/>
</dbReference>
<keyword evidence="6" id="KW-1185">Reference proteome</keyword>
<comment type="caution">
    <text evidence="5">The sequence shown here is derived from an EMBL/GenBank/DDBJ whole genome shotgun (WGS) entry which is preliminary data.</text>
</comment>
<protein>
    <submittedName>
        <fullName evidence="5">Ankyrin-2</fullName>
    </submittedName>
</protein>
<feature type="compositionally biased region" description="Polar residues" evidence="4">
    <location>
        <begin position="1"/>
        <end position="20"/>
    </location>
</feature>
<dbReference type="AlphaFoldDB" id="A0AAV4IUV5"/>
<evidence type="ECO:0000256" key="3">
    <source>
        <dbReference type="PROSITE-ProRule" id="PRU00023"/>
    </source>
</evidence>
<gene>
    <name evidence="5" type="ORF">ElyMa_003155800</name>
</gene>
<dbReference type="Gene3D" id="1.25.40.20">
    <property type="entry name" value="Ankyrin repeat-containing domain"/>
    <property type="match status" value="3"/>
</dbReference>
<accession>A0AAV4IUV5</accession>
<dbReference type="PROSITE" id="PS50088">
    <property type="entry name" value="ANK_REPEAT"/>
    <property type="match status" value="8"/>
</dbReference>
<feature type="repeat" description="ANK" evidence="3">
    <location>
        <begin position="350"/>
        <end position="383"/>
    </location>
</feature>
<dbReference type="PANTHER" id="PTHR24198:SF165">
    <property type="entry name" value="ANKYRIN REPEAT-CONTAINING PROTEIN-RELATED"/>
    <property type="match status" value="1"/>
</dbReference>
<evidence type="ECO:0000256" key="1">
    <source>
        <dbReference type="ARBA" id="ARBA00022737"/>
    </source>
</evidence>
<feature type="repeat" description="ANK" evidence="3">
    <location>
        <begin position="457"/>
        <end position="489"/>
    </location>
</feature>
<feature type="repeat" description="ANK" evidence="3">
    <location>
        <begin position="384"/>
        <end position="423"/>
    </location>
</feature>
<name>A0AAV4IUV5_9GAST</name>